<dbReference type="GO" id="GO:0004827">
    <property type="term" value="F:proline-tRNA ligase activity"/>
    <property type="evidence" value="ECO:0007669"/>
    <property type="project" value="UniProtKB-EC"/>
</dbReference>
<evidence type="ECO:0000313" key="11">
    <source>
        <dbReference type="EMBL" id="PIR04841.1"/>
    </source>
</evidence>
<reference evidence="11 12" key="1">
    <citation type="submission" date="2017-09" db="EMBL/GenBank/DDBJ databases">
        <title>Depth-based differentiation of microbial function through sediment-hosted aquifers and enrichment of novel symbionts in the deep terrestrial subsurface.</title>
        <authorList>
            <person name="Probst A.J."/>
            <person name="Ladd B."/>
            <person name="Jarett J.K."/>
            <person name="Geller-Mcgrath D.E."/>
            <person name="Sieber C.M."/>
            <person name="Emerson J.B."/>
            <person name="Anantharaman K."/>
            <person name="Thomas B.C."/>
            <person name="Malmstrom R."/>
            <person name="Stieglmeier M."/>
            <person name="Klingl A."/>
            <person name="Woyke T."/>
            <person name="Ryan C.M."/>
            <person name="Banfield J.F."/>
        </authorList>
    </citation>
    <scope>NUCLEOTIDE SEQUENCE [LARGE SCALE GENOMIC DNA]</scope>
    <source>
        <strain evidence="11">CG11_big_fil_rev_8_21_14_0_20_35_14</strain>
    </source>
</reference>
<evidence type="ECO:0000256" key="3">
    <source>
        <dbReference type="ARBA" id="ARBA00022598"/>
    </source>
</evidence>
<dbReference type="PRINTS" id="PR01046">
    <property type="entry name" value="TRNASYNTHPRO"/>
</dbReference>
<evidence type="ECO:0000256" key="2">
    <source>
        <dbReference type="ARBA" id="ARBA00019110"/>
    </source>
</evidence>
<dbReference type="Gene3D" id="3.40.50.800">
    <property type="entry name" value="Anticodon-binding domain"/>
    <property type="match status" value="1"/>
</dbReference>
<evidence type="ECO:0000259" key="10">
    <source>
        <dbReference type="PROSITE" id="PS50862"/>
    </source>
</evidence>
<dbReference type="InterPro" id="IPR045864">
    <property type="entry name" value="aa-tRNA-synth_II/BPL/LPL"/>
</dbReference>
<dbReference type="GO" id="GO:0005737">
    <property type="term" value="C:cytoplasm"/>
    <property type="evidence" value="ECO:0007669"/>
    <property type="project" value="InterPro"/>
</dbReference>
<keyword evidence="6" id="KW-0648">Protein biosynthesis</keyword>
<dbReference type="EMBL" id="PCWO01000032">
    <property type="protein sequence ID" value="PIR04841.1"/>
    <property type="molecule type" value="Genomic_DNA"/>
</dbReference>
<organism evidence="11 12">
    <name type="scientific">Candidatus Liptonbacteria bacterium CG11_big_fil_rev_8_21_14_0_20_35_14</name>
    <dbReference type="NCBI Taxonomy" id="1974634"/>
    <lineage>
        <taxon>Bacteria</taxon>
        <taxon>Candidatus Liptoniibacteriota</taxon>
    </lineage>
</organism>
<name>A0A2H0N7H0_9BACT</name>
<feature type="domain" description="Aminoacyl-transfer RNA synthetases class-II family profile" evidence="10">
    <location>
        <begin position="38"/>
        <end position="317"/>
    </location>
</feature>
<evidence type="ECO:0000256" key="7">
    <source>
        <dbReference type="ARBA" id="ARBA00023146"/>
    </source>
</evidence>
<dbReference type="PANTHER" id="PTHR42753:SF2">
    <property type="entry name" value="PROLINE--TRNA LIGASE"/>
    <property type="match status" value="1"/>
</dbReference>
<evidence type="ECO:0000256" key="9">
    <source>
        <dbReference type="ARBA" id="ARBA00047671"/>
    </source>
</evidence>
<dbReference type="Pfam" id="PF03129">
    <property type="entry name" value="HGTP_anticodon"/>
    <property type="match status" value="1"/>
</dbReference>
<dbReference type="GO" id="GO:0006433">
    <property type="term" value="P:prolyl-tRNA aminoacylation"/>
    <property type="evidence" value="ECO:0007669"/>
    <property type="project" value="InterPro"/>
</dbReference>
<comment type="catalytic activity">
    <reaction evidence="9">
        <text>tRNA(Pro) + L-proline + ATP = L-prolyl-tRNA(Pro) + AMP + diphosphate</text>
        <dbReference type="Rhea" id="RHEA:14305"/>
        <dbReference type="Rhea" id="RHEA-COMP:9700"/>
        <dbReference type="Rhea" id="RHEA-COMP:9702"/>
        <dbReference type="ChEBI" id="CHEBI:30616"/>
        <dbReference type="ChEBI" id="CHEBI:33019"/>
        <dbReference type="ChEBI" id="CHEBI:60039"/>
        <dbReference type="ChEBI" id="CHEBI:78442"/>
        <dbReference type="ChEBI" id="CHEBI:78532"/>
        <dbReference type="ChEBI" id="CHEBI:456215"/>
        <dbReference type="EC" id="6.1.1.15"/>
    </reaction>
</comment>
<dbReference type="Pfam" id="PF00587">
    <property type="entry name" value="tRNA-synt_2b"/>
    <property type="match status" value="1"/>
</dbReference>
<evidence type="ECO:0000256" key="5">
    <source>
        <dbReference type="ARBA" id="ARBA00022840"/>
    </source>
</evidence>
<dbReference type="PROSITE" id="PS50862">
    <property type="entry name" value="AA_TRNA_LIGASE_II"/>
    <property type="match status" value="1"/>
</dbReference>
<gene>
    <name evidence="11" type="ORF">COV57_02310</name>
</gene>
<protein>
    <recommendedName>
        <fullName evidence="2">Proline--tRNA ligase</fullName>
        <ecNumber evidence="1">6.1.1.15</ecNumber>
    </recommendedName>
    <alternativeName>
        <fullName evidence="8">Prolyl-tRNA synthetase</fullName>
    </alternativeName>
</protein>
<evidence type="ECO:0000256" key="4">
    <source>
        <dbReference type="ARBA" id="ARBA00022741"/>
    </source>
</evidence>
<keyword evidence="3" id="KW-0436">Ligase</keyword>
<comment type="caution">
    <text evidence="11">The sequence shown here is derived from an EMBL/GenBank/DDBJ whole genome shotgun (WGS) entry which is preliminary data.</text>
</comment>
<evidence type="ECO:0000256" key="8">
    <source>
        <dbReference type="ARBA" id="ARBA00029731"/>
    </source>
</evidence>
<dbReference type="InterPro" id="IPR050062">
    <property type="entry name" value="Pro-tRNA_synthetase"/>
</dbReference>
<dbReference type="Proteomes" id="UP000229893">
    <property type="component" value="Unassembled WGS sequence"/>
</dbReference>
<sequence>MYQSNLFTKTTKHTPKDEVSKNANLLLRAGFINKEMAGVYSLLPLGLKVHNKIEHIIRAEMNKLGGQEINLTALQAKEIWQKTNRWDNKDVDVWFKTNLQNKSELGLAFTHEEPLTNLLKNHINSYKDLPKYIYQFQTKFRNEARAKSGILRTREFVMKDLYSFHASQEDLDDFYEKVSKVYQTIFKKIGLGDKTYKTYASGGSFSKYSHEFQTETESGEDIIYVCQKCKVAVNDEIKKEMLVCPECNHQKFAKIKTVEVGNIFKLGVKFSDKIGLLYKDEKGELKPVVMGSYGIGLGRALGTVVEVNHDDNGIIWPADVAPFKAHIIAIGDNKDLKKAKSLYNKMIKKGIDVLLDDRINLSVGQRLSESDLYGIPHRFIISSKTKGKIEYKARSSKTAKLITESEAFKKVI</sequence>
<dbReference type="InterPro" id="IPR002316">
    <property type="entry name" value="Pro-tRNA-ligase_IIa"/>
</dbReference>
<dbReference type="PANTHER" id="PTHR42753">
    <property type="entry name" value="MITOCHONDRIAL RIBOSOME PROTEIN L39/PROLYL-TRNA LIGASE FAMILY MEMBER"/>
    <property type="match status" value="1"/>
</dbReference>
<dbReference type="GO" id="GO:0005524">
    <property type="term" value="F:ATP binding"/>
    <property type="evidence" value="ECO:0007669"/>
    <property type="project" value="UniProtKB-KW"/>
</dbReference>
<dbReference type="Gene3D" id="3.30.930.10">
    <property type="entry name" value="Bira Bifunctional Protein, Domain 2"/>
    <property type="match status" value="1"/>
</dbReference>
<dbReference type="InterPro" id="IPR036621">
    <property type="entry name" value="Anticodon-bd_dom_sf"/>
</dbReference>
<dbReference type="InterPro" id="IPR002314">
    <property type="entry name" value="aa-tRNA-synt_IIb"/>
</dbReference>
<keyword evidence="4" id="KW-0547">Nucleotide-binding</keyword>
<dbReference type="SUPFAM" id="SSF52954">
    <property type="entry name" value="Class II aaRS ABD-related"/>
    <property type="match status" value="1"/>
</dbReference>
<evidence type="ECO:0000256" key="6">
    <source>
        <dbReference type="ARBA" id="ARBA00022917"/>
    </source>
</evidence>
<evidence type="ECO:0000313" key="12">
    <source>
        <dbReference type="Proteomes" id="UP000229893"/>
    </source>
</evidence>
<dbReference type="InterPro" id="IPR006195">
    <property type="entry name" value="aa-tRNA-synth_II"/>
</dbReference>
<dbReference type="EC" id="6.1.1.15" evidence="1"/>
<dbReference type="SUPFAM" id="SSF55681">
    <property type="entry name" value="Class II aaRS and biotin synthetases"/>
    <property type="match status" value="1"/>
</dbReference>
<dbReference type="InterPro" id="IPR004154">
    <property type="entry name" value="Anticodon-bd"/>
</dbReference>
<keyword evidence="7 11" id="KW-0030">Aminoacyl-tRNA synthetase</keyword>
<keyword evidence="5" id="KW-0067">ATP-binding</keyword>
<proteinExistence type="predicted"/>
<accession>A0A2H0N7H0</accession>
<dbReference type="AlphaFoldDB" id="A0A2H0N7H0"/>
<evidence type="ECO:0000256" key="1">
    <source>
        <dbReference type="ARBA" id="ARBA00012831"/>
    </source>
</evidence>